<accession>A0A0D2DPJ3</accession>
<sequence length="593" mass="66613">MSSDLRSRRGCDACRKRRRKCDETHPACKACGSRGLVCRYPEINIRLEGVRNRPRRPKAKRKSPSSHGHDTPASIVVHLDQSELNNSPSSLRICPEPMIPCVDDGPDSQSPLSLAALETPEHSAQSTDGSIVDLSFGIMHPDLDDYEDDDDSDNHEQPDVWILDDRHSGAISRALPAGNGEDIAYTFFLNYLCRIIQASEAWGNAYRRLAVMAVKIPALRDTIISCATEYMHCQGRISTYVNITRRQKALQSLQQALVQISDTADLPGEGGLVPRHGQHGAEDSVSHADTLLAAILLQVASVSFAGEKAHLHVTAAYQLFERLGYSQHPVTDFVPTLLVHRFAMIEVASSILQNRRPRLQPSFWLFKIQDACEEADFSLQQLTGCPQRVLAFLAQASHLTADVADNRDVVSSATWDRAEGLECDMRNYAEHLRNRCPGAFDQGTENDVAHGQDDPDEGTLLLKVNWCWLLMAMLVLQRRVFKDRTDSGRVQQTVAKMIHLIKTIPPTCGVGSSLPLPFFLMSREVIRPEDQAWVRQYHKESLSTYANPVRRTMFTLTEQIWARRQQKAAAHNPAMRFDEEIEKLEKEQHPIIF</sequence>
<keyword evidence="2" id="KW-0805">Transcription regulation</keyword>
<dbReference type="PANTHER" id="PTHR37534">
    <property type="entry name" value="TRANSCRIPTIONAL ACTIVATOR PROTEIN UGA3"/>
    <property type="match status" value="1"/>
</dbReference>
<evidence type="ECO:0000313" key="9">
    <source>
        <dbReference type="Proteomes" id="UP000054266"/>
    </source>
</evidence>
<feature type="region of interest" description="Disordered" evidence="6">
    <location>
        <begin position="49"/>
        <end position="72"/>
    </location>
</feature>
<evidence type="ECO:0000259" key="7">
    <source>
        <dbReference type="PROSITE" id="PS50048"/>
    </source>
</evidence>
<dbReference type="EMBL" id="KN846961">
    <property type="protein sequence ID" value="KIW64152.1"/>
    <property type="molecule type" value="Genomic_DNA"/>
</dbReference>
<dbReference type="PROSITE" id="PS00463">
    <property type="entry name" value="ZN2_CY6_FUNGAL_1"/>
    <property type="match status" value="1"/>
</dbReference>
<evidence type="ECO:0000256" key="3">
    <source>
        <dbReference type="ARBA" id="ARBA00023125"/>
    </source>
</evidence>
<dbReference type="STRING" id="5601.A0A0D2DPJ3"/>
<gene>
    <name evidence="8" type="ORF">PV04_09106</name>
</gene>
<dbReference type="InterPro" id="IPR021858">
    <property type="entry name" value="Fun_TF"/>
</dbReference>
<keyword evidence="5" id="KW-0539">Nucleus</keyword>
<dbReference type="InterPro" id="IPR001138">
    <property type="entry name" value="Zn2Cys6_DnaBD"/>
</dbReference>
<evidence type="ECO:0000256" key="1">
    <source>
        <dbReference type="ARBA" id="ARBA00004123"/>
    </source>
</evidence>
<name>A0A0D2DPJ3_9EURO</name>
<evidence type="ECO:0000256" key="5">
    <source>
        <dbReference type="ARBA" id="ARBA00023242"/>
    </source>
</evidence>
<protein>
    <recommendedName>
        <fullName evidence="7">Zn(2)-C6 fungal-type domain-containing protein</fullName>
    </recommendedName>
</protein>
<dbReference type="InterPro" id="IPR036864">
    <property type="entry name" value="Zn2-C6_fun-type_DNA-bd_sf"/>
</dbReference>
<dbReference type="CDD" id="cd00067">
    <property type="entry name" value="GAL4"/>
    <property type="match status" value="1"/>
</dbReference>
<dbReference type="GO" id="GO:0005634">
    <property type="term" value="C:nucleus"/>
    <property type="evidence" value="ECO:0007669"/>
    <property type="project" value="UniProtKB-SubCell"/>
</dbReference>
<evidence type="ECO:0000256" key="4">
    <source>
        <dbReference type="ARBA" id="ARBA00023163"/>
    </source>
</evidence>
<evidence type="ECO:0000256" key="2">
    <source>
        <dbReference type="ARBA" id="ARBA00023015"/>
    </source>
</evidence>
<dbReference type="PROSITE" id="PS50048">
    <property type="entry name" value="ZN2_CY6_FUNGAL_2"/>
    <property type="match status" value="1"/>
</dbReference>
<dbReference type="GO" id="GO:0003677">
    <property type="term" value="F:DNA binding"/>
    <property type="evidence" value="ECO:0007669"/>
    <property type="project" value="UniProtKB-KW"/>
</dbReference>
<dbReference type="PANTHER" id="PTHR37534:SF46">
    <property type="entry name" value="ZN(II)2CYS6 TRANSCRIPTION FACTOR (EUROFUNG)"/>
    <property type="match status" value="1"/>
</dbReference>
<dbReference type="Gene3D" id="4.10.240.10">
    <property type="entry name" value="Zn(2)-C6 fungal-type DNA-binding domain"/>
    <property type="match status" value="1"/>
</dbReference>
<dbReference type="AlphaFoldDB" id="A0A0D2DPJ3"/>
<evidence type="ECO:0000313" key="8">
    <source>
        <dbReference type="EMBL" id="KIW64152.1"/>
    </source>
</evidence>
<keyword evidence="3" id="KW-0238">DNA-binding</keyword>
<keyword evidence="4" id="KW-0804">Transcription</keyword>
<keyword evidence="9" id="KW-1185">Reference proteome</keyword>
<organism evidence="8 9">
    <name type="scientific">Phialophora macrospora</name>
    <dbReference type="NCBI Taxonomy" id="1851006"/>
    <lineage>
        <taxon>Eukaryota</taxon>
        <taxon>Fungi</taxon>
        <taxon>Dikarya</taxon>
        <taxon>Ascomycota</taxon>
        <taxon>Pezizomycotina</taxon>
        <taxon>Eurotiomycetes</taxon>
        <taxon>Chaetothyriomycetidae</taxon>
        <taxon>Chaetothyriales</taxon>
        <taxon>Herpotrichiellaceae</taxon>
        <taxon>Phialophora</taxon>
    </lineage>
</organism>
<feature type="domain" description="Zn(2)-C6 fungal-type" evidence="7">
    <location>
        <begin position="10"/>
        <end position="40"/>
    </location>
</feature>
<reference evidence="8 9" key="1">
    <citation type="submission" date="2015-01" db="EMBL/GenBank/DDBJ databases">
        <title>The Genome Sequence of Capronia semiimmersa CBS27337.</title>
        <authorList>
            <consortium name="The Broad Institute Genomics Platform"/>
            <person name="Cuomo C."/>
            <person name="de Hoog S."/>
            <person name="Gorbushina A."/>
            <person name="Stielow B."/>
            <person name="Teixiera M."/>
            <person name="Abouelleil A."/>
            <person name="Chapman S.B."/>
            <person name="Priest M."/>
            <person name="Young S.K."/>
            <person name="Wortman J."/>
            <person name="Nusbaum C."/>
            <person name="Birren B."/>
        </authorList>
    </citation>
    <scope>NUCLEOTIDE SEQUENCE [LARGE SCALE GENOMIC DNA]</scope>
    <source>
        <strain evidence="8 9">CBS 27337</strain>
    </source>
</reference>
<dbReference type="Proteomes" id="UP000054266">
    <property type="component" value="Unassembled WGS sequence"/>
</dbReference>
<dbReference type="GO" id="GO:0000981">
    <property type="term" value="F:DNA-binding transcription factor activity, RNA polymerase II-specific"/>
    <property type="evidence" value="ECO:0007669"/>
    <property type="project" value="InterPro"/>
</dbReference>
<evidence type="ECO:0000256" key="6">
    <source>
        <dbReference type="SAM" id="MobiDB-lite"/>
    </source>
</evidence>
<comment type="subcellular location">
    <subcellularLocation>
        <location evidence="1">Nucleus</location>
    </subcellularLocation>
</comment>
<dbReference type="Pfam" id="PF11951">
    <property type="entry name" value="Fungal_trans_2"/>
    <property type="match status" value="1"/>
</dbReference>
<dbReference type="HOGENOM" id="CLU_031302_0_0_1"/>
<dbReference type="Pfam" id="PF00172">
    <property type="entry name" value="Zn_clus"/>
    <property type="match status" value="1"/>
</dbReference>
<feature type="compositionally biased region" description="Basic residues" evidence="6">
    <location>
        <begin position="52"/>
        <end position="64"/>
    </location>
</feature>
<dbReference type="GO" id="GO:0008270">
    <property type="term" value="F:zinc ion binding"/>
    <property type="evidence" value="ECO:0007669"/>
    <property type="project" value="InterPro"/>
</dbReference>
<proteinExistence type="predicted"/>
<dbReference type="SUPFAM" id="SSF57701">
    <property type="entry name" value="Zn2/Cys6 DNA-binding domain"/>
    <property type="match status" value="1"/>
</dbReference>
<dbReference type="SMART" id="SM00066">
    <property type="entry name" value="GAL4"/>
    <property type="match status" value="1"/>
</dbReference>